<reference evidence="2" key="1">
    <citation type="submission" date="2014-04" db="EMBL/GenBank/DDBJ databases">
        <title>Evolutionary Origins and Diversification of the Mycorrhizal Mutualists.</title>
        <authorList>
            <consortium name="DOE Joint Genome Institute"/>
            <consortium name="Mycorrhizal Genomics Consortium"/>
            <person name="Kohler A."/>
            <person name="Kuo A."/>
            <person name="Nagy L.G."/>
            <person name="Floudas D."/>
            <person name="Copeland A."/>
            <person name="Barry K.W."/>
            <person name="Cichocki N."/>
            <person name="Veneault-Fourrey C."/>
            <person name="LaButti K."/>
            <person name="Lindquist E.A."/>
            <person name="Lipzen A."/>
            <person name="Lundell T."/>
            <person name="Morin E."/>
            <person name="Murat C."/>
            <person name="Riley R."/>
            <person name="Ohm R."/>
            <person name="Sun H."/>
            <person name="Tunlid A."/>
            <person name="Henrissat B."/>
            <person name="Grigoriev I.V."/>
            <person name="Hibbett D.S."/>
            <person name="Martin F."/>
        </authorList>
    </citation>
    <scope>NUCLEOTIDE SEQUENCE [LARGE SCALE GENOMIC DNA]</scope>
    <source>
        <strain evidence="2">FD-334 SS-4</strain>
    </source>
</reference>
<dbReference type="Proteomes" id="UP000054270">
    <property type="component" value="Unassembled WGS sequence"/>
</dbReference>
<keyword evidence="2" id="KW-1185">Reference proteome</keyword>
<protein>
    <submittedName>
        <fullName evidence="1">Uncharacterized protein</fullName>
    </submittedName>
</protein>
<sequence length="289" mass="32058">MDPTVPIDAIHDVPHPSCLLPSPLQAICFPSSLPFPRARSTPPAPYALQSMRLSPAAPHATPSVQSIFPHSARQPSFVYLIPAYSACSYSAQSRRPFRELRIPVGTRFRAAGPAVSAYRSAVLAGRARAQAHSYVPRLHPVILPYGAPRARRRHTEFLVLSFAVLSAIALIRHVRRAHLRVGPGTIRCPRENQCHRRQREHSSRTACARTCADSTYGRPRHCVRVIIDLFAMYAVSAPGAPETCPCSARSFLQYAQHHSFNINNVCRLWNIILLHAESTLACFNHRLGS</sequence>
<organism evidence="1 2">
    <name type="scientific">Hypholoma sublateritium (strain FD-334 SS-4)</name>
    <dbReference type="NCBI Taxonomy" id="945553"/>
    <lineage>
        <taxon>Eukaryota</taxon>
        <taxon>Fungi</taxon>
        <taxon>Dikarya</taxon>
        <taxon>Basidiomycota</taxon>
        <taxon>Agaricomycotina</taxon>
        <taxon>Agaricomycetes</taxon>
        <taxon>Agaricomycetidae</taxon>
        <taxon>Agaricales</taxon>
        <taxon>Agaricineae</taxon>
        <taxon>Strophariaceae</taxon>
        <taxon>Hypholoma</taxon>
    </lineage>
</organism>
<evidence type="ECO:0000313" key="2">
    <source>
        <dbReference type="Proteomes" id="UP000054270"/>
    </source>
</evidence>
<dbReference type="AlphaFoldDB" id="A0A0D2NVE8"/>
<dbReference type="EMBL" id="KN817547">
    <property type="protein sequence ID" value="KJA22789.1"/>
    <property type="molecule type" value="Genomic_DNA"/>
</dbReference>
<name>A0A0D2NVE8_HYPSF</name>
<accession>A0A0D2NVE8</accession>
<proteinExistence type="predicted"/>
<gene>
    <name evidence="1" type="ORF">HYPSUDRAFT_638507</name>
</gene>
<evidence type="ECO:0000313" key="1">
    <source>
        <dbReference type="EMBL" id="KJA22789.1"/>
    </source>
</evidence>